<dbReference type="EMBL" id="JAJNDC010000002">
    <property type="protein sequence ID" value="MCW9713072.1"/>
    <property type="molecule type" value="Genomic_DNA"/>
</dbReference>
<sequence>MAKKVNSIEVFAPGWPTSFDDNVHHVNVLQWPKKHFYTLTYTICLIPVLVVHLIKERPDVIYARYFNLLFVIALIIRLFRVPLVVEHNADIHIENNIYNRGSLLRAFYMLSERILLKNCSGSIVVADHIVESWEKRFSIDKSKIITIRNGVDTNIYKPGKMLYNKKVLSLDMEKKHIVYVGSFVQYQGLHTLIKAFRIVVQKYPNVSLILVGGTTSQIQGIKDQIQSNGIKNKIKLYEKVDEPTAAKFVNAANICVAPYNKEVALPDRSISFGTPMKGDPLKIYSYMACERPIVATYYREAGYLLEKIGAGVSVPPEKPEALAKALLDLLADESKCREKGKKGREYVSNNATWQVAAKKTVGLLSSIIEKNNK</sequence>
<keyword evidence="1 4" id="KW-0808">Transferase</keyword>
<reference evidence="4 5" key="1">
    <citation type="submission" date="2021-11" db="EMBL/GenBank/DDBJ databases">
        <title>Aliifidinibius sp. nov., a new bacterium isolated from saline soil.</title>
        <authorList>
            <person name="Galisteo C."/>
            <person name="De La Haba R."/>
            <person name="Sanchez-Porro C."/>
            <person name="Ventosa A."/>
        </authorList>
    </citation>
    <scope>NUCLEOTIDE SEQUENCE [LARGE SCALE GENOMIC DNA]</scope>
    <source>
        <strain evidence="4 5">KACC 190600</strain>
    </source>
</reference>
<keyword evidence="2" id="KW-0472">Membrane</keyword>
<dbReference type="Pfam" id="PF13439">
    <property type="entry name" value="Glyco_transf_4"/>
    <property type="match status" value="1"/>
</dbReference>
<protein>
    <submittedName>
        <fullName evidence="4">Glycosyltransferase</fullName>
        <ecNumber evidence="4">2.4.-.-</ecNumber>
    </submittedName>
</protein>
<comment type="caution">
    <text evidence="4">The sequence shown here is derived from an EMBL/GenBank/DDBJ whole genome shotgun (WGS) entry which is preliminary data.</text>
</comment>
<proteinExistence type="predicted"/>
<accession>A0ABT3PYY6</accession>
<dbReference type="PANTHER" id="PTHR46401:SF2">
    <property type="entry name" value="GLYCOSYLTRANSFERASE WBBK-RELATED"/>
    <property type="match status" value="1"/>
</dbReference>
<keyword evidence="2" id="KW-1133">Transmembrane helix</keyword>
<keyword evidence="2" id="KW-0812">Transmembrane</keyword>
<evidence type="ECO:0000259" key="3">
    <source>
        <dbReference type="Pfam" id="PF13439"/>
    </source>
</evidence>
<evidence type="ECO:0000256" key="2">
    <source>
        <dbReference type="SAM" id="Phobius"/>
    </source>
</evidence>
<organism evidence="4 5">
    <name type="scientific">Fodinibius salicampi</name>
    <dbReference type="NCBI Taxonomy" id="1920655"/>
    <lineage>
        <taxon>Bacteria</taxon>
        <taxon>Pseudomonadati</taxon>
        <taxon>Balneolota</taxon>
        <taxon>Balneolia</taxon>
        <taxon>Balneolales</taxon>
        <taxon>Balneolaceae</taxon>
        <taxon>Fodinibius</taxon>
    </lineage>
</organism>
<dbReference type="EC" id="2.4.-.-" evidence="4"/>
<evidence type="ECO:0000313" key="4">
    <source>
        <dbReference type="EMBL" id="MCW9713072.1"/>
    </source>
</evidence>
<name>A0ABT3PYY6_9BACT</name>
<evidence type="ECO:0000256" key="1">
    <source>
        <dbReference type="ARBA" id="ARBA00022679"/>
    </source>
</evidence>
<feature type="domain" description="Glycosyltransferase subfamily 4-like N-terminal" evidence="3">
    <location>
        <begin position="7"/>
        <end position="154"/>
    </location>
</feature>
<dbReference type="GO" id="GO:0016757">
    <property type="term" value="F:glycosyltransferase activity"/>
    <property type="evidence" value="ECO:0007669"/>
    <property type="project" value="UniProtKB-KW"/>
</dbReference>
<dbReference type="Gene3D" id="3.40.50.2000">
    <property type="entry name" value="Glycogen Phosphorylase B"/>
    <property type="match status" value="2"/>
</dbReference>
<dbReference type="PANTHER" id="PTHR46401">
    <property type="entry name" value="GLYCOSYLTRANSFERASE WBBK-RELATED"/>
    <property type="match status" value="1"/>
</dbReference>
<feature type="transmembrane region" description="Helical" evidence="2">
    <location>
        <begin position="66"/>
        <end position="85"/>
    </location>
</feature>
<dbReference type="Proteomes" id="UP001207337">
    <property type="component" value="Unassembled WGS sequence"/>
</dbReference>
<feature type="transmembrane region" description="Helical" evidence="2">
    <location>
        <begin position="36"/>
        <end position="54"/>
    </location>
</feature>
<dbReference type="Pfam" id="PF13692">
    <property type="entry name" value="Glyco_trans_1_4"/>
    <property type="match status" value="1"/>
</dbReference>
<gene>
    <name evidence="4" type="ORF">LQ318_09170</name>
</gene>
<dbReference type="InterPro" id="IPR028098">
    <property type="entry name" value="Glyco_trans_4-like_N"/>
</dbReference>
<evidence type="ECO:0000313" key="5">
    <source>
        <dbReference type="Proteomes" id="UP001207337"/>
    </source>
</evidence>
<dbReference type="SUPFAM" id="SSF53756">
    <property type="entry name" value="UDP-Glycosyltransferase/glycogen phosphorylase"/>
    <property type="match status" value="1"/>
</dbReference>
<keyword evidence="4" id="KW-0328">Glycosyltransferase</keyword>
<keyword evidence="5" id="KW-1185">Reference proteome</keyword>